<evidence type="ECO:0000313" key="2">
    <source>
        <dbReference type="Proteomes" id="UP000565089"/>
    </source>
</evidence>
<organism evidence="1 2">
    <name type="scientific">Streptomyces luteogriseus</name>
    <dbReference type="NCBI Taxonomy" id="68233"/>
    <lineage>
        <taxon>Bacteria</taxon>
        <taxon>Bacillati</taxon>
        <taxon>Actinomycetota</taxon>
        <taxon>Actinomycetes</taxon>
        <taxon>Kitasatosporales</taxon>
        <taxon>Streptomycetaceae</taxon>
        <taxon>Streptomyces</taxon>
    </lineage>
</organism>
<dbReference type="EMBL" id="JACHMS010000001">
    <property type="protein sequence ID" value="MBB4716745.1"/>
    <property type="molecule type" value="Genomic_DNA"/>
</dbReference>
<comment type="caution">
    <text evidence="1">The sequence shown here is derived from an EMBL/GenBank/DDBJ whole genome shotgun (WGS) entry which is preliminary data.</text>
</comment>
<evidence type="ECO:0000313" key="1">
    <source>
        <dbReference type="EMBL" id="MBB4716745.1"/>
    </source>
</evidence>
<keyword evidence="2" id="KW-1185">Reference proteome</keyword>
<accession>A0A7W7DVI3</accession>
<keyword evidence="1" id="KW-0647">Proteasome</keyword>
<dbReference type="GO" id="GO:0000502">
    <property type="term" value="C:proteasome complex"/>
    <property type="evidence" value="ECO:0007669"/>
    <property type="project" value="UniProtKB-KW"/>
</dbReference>
<reference evidence="1 2" key="1">
    <citation type="submission" date="2020-08" db="EMBL/GenBank/DDBJ databases">
        <title>Sequencing the genomes of 1000 actinobacteria strains.</title>
        <authorList>
            <person name="Klenk H.-P."/>
        </authorList>
    </citation>
    <scope>NUCLEOTIDE SEQUENCE [LARGE SCALE GENOMIC DNA]</scope>
    <source>
        <strain evidence="1 2">DSM 40483</strain>
    </source>
</reference>
<dbReference type="AlphaFoldDB" id="A0A7W7DVI3"/>
<proteinExistence type="predicted"/>
<dbReference type="RefSeq" id="WP_184913948.1">
    <property type="nucleotide sequence ID" value="NZ_JACHMS010000001.1"/>
</dbReference>
<gene>
    <name evidence="1" type="ORF">BJ965_006627</name>
</gene>
<dbReference type="Gene3D" id="3.40.140.10">
    <property type="entry name" value="Cytidine Deaminase, domain 2"/>
    <property type="match status" value="1"/>
</dbReference>
<name>A0A7W7DVI3_9ACTN</name>
<sequence length="197" mass="21604">MTSAHPHTVLIGFDFLKSFTSAARTEYEECTPEEPPSCFALLLGTIEGGVAHIAEVEFATNARASDPTAVAEFSGTIAACFGAAYRNTRRGFWCSSKDLLRIQRQAEHQGLDILGSVHMHPDWHRIGPPSERGLTISEDPTPMDRYMFDNTRYPVNMICYLESIGGKLSSALAAWGPPSEEQADAPCPRLALRFAVD</sequence>
<protein>
    <submittedName>
        <fullName evidence="1">Proteasome lid subunit RPN8/RPN11</fullName>
    </submittedName>
</protein>
<dbReference type="Proteomes" id="UP000565089">
    <property type="component" value="Unassembled WGS sequence"/>
</dbReference>
<dbReference type="GeneID" id="95798590"/>
<dbReference type="SUPFAM" id="SSF102712">
    <property type="entry name" value="JAB1/MPN domain"/>
    <property type="match status" value="1"/>
</dbReference>